<evidence type="ECO:0000313" key="3">
    <source>
        <dbReference type="Proteomes" id="UP000244224"/>
    </source>
</evidence>
<gene>
    <name evidence="2" type="ORF">C8N34_102148</name>
</gene>
<evidence type="ECO:0000256" key="1">
    <source>
        <dbReference type="SAM" id="SignalP"/>
    </source>
</evidence>
<dbReference type="NCBIfam" id="TIGR03021">
    <property type="entry name" value="pilP_fam"/>
    <property type="match status" value="1"/>
</dbReference>
<feature type="chain" id="PRO_5015737485" evidence="1">
    <location>
        <begin position="35"/>
        <end position="230"/>
    </location>
</feature>
<name>A0A2T6B8G8_9RHOB</name>
<accession>A0A2T6B8G8</accession>
<sequence length="230" mass="24939">MTRKAKPARIRRHLLPALLLPALMATPATLSAQAQDPVTAEAVDLLDESGLIARQSRLGEGVIILDRQLRHAEAVEKLIRLLGPDAMIEVAPGEFMRFADTPAGLRARVEMLKLEQEIRQMSEPPPAPVAAGPARSDGSELVELIDKRISELADPSPDAATPENGGDRQIFVREIFGVGAELSAVLQYGADRVRVSTGDALPGEVRILSIERDGVRIIRRGQEILLTMPN</sequence>
<feature type="signal peptide" evidence="1">
    <location>
        <begin position="1"/>
        <end position="34"/>
    </location>
</feature>
<keyword evidence="3" id="KW-1185">Reference proteome</keyword>
<comment type="caution">
    <text evidence="2">The sequence shown here is derived from an EMBL/GenBank/DDBJ whole genome shotgun (WGS) entry which is preliminary data.</text>
</comment>
<keyword evidence="1" id="KW-0732">Signal</keyword>
<dbReference type="AlphaFoldDB" id="A0A2T6B8G8"/>
<dbReference type="RefSeq" id="WP_108127754.1">
    <property type="nucleotide sequence ID" value="NZ_QBKP01000002.1"/>
</dbReference>
<dbReference type="InterPro" id="IPR022753">
    <property type="entry name" value="T4SS_pilus_biogen_PilP"/>
</dbReference>
<proteinExistence type="predicted"/>
<reference evidence="2 3" key="1">
    <citation type="submission" date="2018-04" db="EMBL/GenBank/DDBJ databases">
        <title>Genomic Encyclopedia of Archaeal and Bacterial Type Strains, Phase II (KMG-II): from individual species to whole genera.</title>
        <authorList>
            <person name="Goeker M."/>
        </authorList>
    </citation>
    <scope>NUCLEOTIDE SEQUENCE [LARGE SCALE GENOMIC DNA]</scope>
    <source>
        <strain evidence="2 3">DSM 21823</strain>
    </source>
</reference>
<dbReference type="Proteomes" id="UP000244224">
    <property type="component" value="Unassembled WGS sequence"/>
</dbReference>
<protein>
    <submittedName>
        <fullName evidence="2">Type IV pilus biogenesis protein PilP</fullName>
    </submittedName>
</protein>
<organism evidence="2 3">
    <name type="scientific">Gemmobacter caeni</name>
    <dbReference type="NCBI Taxonomy" id="589035"/>
    <lineage>
        <taxon>Bacteria</taxon>
        <taxon>Pseudomonadati</taxon>
        <taxon>Pseudomonadota</taxon>
        <taxon>Alphaproteobacteria</taxon>
        <taxon>Rhodobacterales</taxon>
        <taxon>Paracoccaceae</taxon>
        <taxon>Gemmobacter</taxon>
    </lineage>
</organism>
<evidence type="ECO:0000313" key="2">
    <source>
        <dbReference type="EMBL" id="PTX52369.1"/>
    </source>
</evidence>
<dbReference type="EMBL" id="QBKP01000002">
    <property type="protein sequence ID" value="PTX52369.1"/>
    <property type="molecule type" value="Genomic_DNA"/>
</dbReference>